<dbReference type="OrthoDB" id="270177at2"/>
<dbReference type="Pfam" id="PF00440">
    <property type="entry name" value="TetR_N"/>
    <property type="match status" value="1"/>
</dbReference>
<dbReference type="PANTHER" id="PTHR47506:SF1">
    <property type="entry name" value="HTH-TYPE TRANSCRIPTIONAL REGULATOR YJDC"/>
    <property type="match status" value="1"/>
</dbReference>
<dbReference type="EMBL" id="FOUE01000008">
    <property type="protein sequence ID" value="SFM78041.1"/>
    <property type="molecule type" value="Genomic_DNA"/>
</dbReference>
<keyword evidence="2 4" id="KW-0238">DNA-binding</keyword>
<evidence type="ECO:0000256" key="4">
    <source>
        <dbReference type="PROSITE-ProRule" id="PRU00335"/>
    </source>
</evidence>
<protein>
    <submittedName>
        <fullName evidence="6">Transcriptional regulator, TetR family</fullName>
    </submittedName>
</protein>
<dbReference type="AlphaFoldDB" id="A0A1I4TN28"/>
<reference evidence="7" key="1">
    <citation type="submission" date="2016-10" db="EMBL/GenBank/DDBJ databases">
        <authorList>
            <person name="Varghese N."/>
            <person name="Submissions S."/>
        </authorList>
    </citation>
    <scope>NUCLEOTIDE SEQUENCE [LARGE SCALE GENOMIC DNA]</scope>
    <source>
        <strain evidence="7">CGMCC 1.7061</strain>
    </source>
</reference>
<dbReference type="InterPro" id="IPR023772">
    <property type="entry name" value="DNA-bd_HTH_TetR-type_CS"/>
</dbReference>
<dbReference type="InterPro" id="IPR011075">
    <property type="entry name" value="TetR_C"/>
</dbReference>
<dbReference type="RefSeq" id="WP_092026677.1">
    <property type="nucleotide sequence ID" value="NZ_FOUE01000008.1"/>
</dbReference>
<gene>
    <name evidence="6" type="ORF">SAMN04487963_3676</name>
</gene>
<dbReference type="STRING" id="488535.SAMN04487963_3676"/>
<feature type="domain" description="HTH tetR-type" evidence="5">
    <location>
        <begin position="10"/>
        <end position="70"/>
    </location>
</feature>
<dbReference type="PRINTS" id="PR00455">
    <property type="entry name" value="HTHTETR"/>
</dbReference>
<feature type="DNA-binding region" description="H-T-H motif" evidence="4">
    <location>
        <begin position="33"/>
        <end position="52"/>
    </location>
</feature>
<keyword evidence="1" id="KW-0805">Transcription regulation</keyword>
<dbReference type="Gene3D" id="1.10.357.10">
    <property type="entry name" value="Tetracycline Repressor, domain 2"/>
    <property type="match status" value="1"/>
</dbReference>
<keyword evidence="3" id="KW-0804">Transcription</keyword>
<dbReference type="Gene3D" id="1.10.10.60">
    <property type="entry name" value="Homeodomain-like"/>
    <property type="match status" value="1"/>
</dbReference>
<dbReference type="GO" id="GO:0003677">
    <property type="term" value="F:DNA binding"/>
    <property type="evidence" value="ECO:0007669"/>
    <property type="project" value="UniProtKB-UniRule"/>
</dbReference>
<evidence type="ECO:0000259" key="5">
    <source>
        <dbReference type="PROSITE" id="PS50977"/>
    </source>
</evidence>
<dbReference type="InterPro" id="IPR036271">
    <property type="entry name" value="Tet_transcr_reg_TetR-rel_C_sf"/>
</dbReference>
<organism evidence="6 7">
    <name type="scientific">Marinobacter zhejiangensis</name>
    <dbReference type="NCBI Taxonomy" id="488535"/>
    <lineage>
        <taxon>Bacteria</taxon>
        <taxon>Pseudomonadati</taxon>
        <taxon>Pseudomonadota</taxon>
        <taxon>Gammaproteobacteria</taxon>
        <taxon>Pseudomonadales</taxon>
        <taxon>Marinobacteraceae</taxon>
        <taxon>Marinobacter</taxon>
    </lineage>
</organism>
<dbReference type="Proteomes" id="UP000198519">
    <property type="component" value="Unassembled WGS sequence"/>
</dbReference>
<dbReference type="InterPro" id="IPR001647">
    <property type="entry name" value="HTH_TetR"/>
</dbReference>
<evidence type="ECO:0000256" key="3">
    <source>
        <dbReference type="ARBA" id="ARBA00023163"/>
    </source>
</evidence>
<keyword evidence="7" id="KW-1185">Reference proteome</keyword>
<evidence type="ECO:0000313" key="7">
    <source>
        <dbReference type="Proteomes" id="UP000198519"/>
    </source>
</evidence>
<evidence type="ECO:0000256" key="1">
    <source>
        <dbReference type="ARBA" id="ARBA00023015"/>
    </source>
</evidence>
<dbReference type="PANTHER" id="PTHR47506">
    <property type="entry name" value="TRANSCRIPTIONAL REGULATORY PROTEIN"/>
    <property type="match status" value="1"/>
</dbReference>
<sequence>MSVERGRPRSFNEDVVLDAALKVFWKHGFQSTSLSELTKATNLNKPSLYGAFGDKKSLYLKALTRYLNLLVESHGDELSPERDSKEAVEAYLTSIARMLTNPSLPGGCFIINGTADIGGTIVPGEVESALKEALHGNEVILAEHLRRAKAKGELAESADPERLAKLFFTLIAGLAVQAKGGAPEAKLNDIIQSAMSVWPSN</sequence>
<evidence type="ECO:0000313" key="6">
    <source>
        <dbReference type="EMBL" id="SFM78041.1"/>
    </source>
</evidence>
<proteinExistence type="predicted"/>
<name>A0A1I4TN28_9GAMM</name>
<dbReference type="PROSITE" id="PS01081">
    <property type="entry name" value="HTH_TETR_1"/>
    <property type="match status" value="1"/>
</dbReference>
<dbReference type="InterPro" id="IPR009057">
    <property type="entry name" value="Homeodomain-like_sf"/>
</dbReference>
<dbReference type="Pfam" id="PF16925">
    <property type="entry name" value="TetR_C_13"/>
    <property type="match status" value="1"/>
</dbReference>
<dbReference type="SUPFAM" id="SSF48498">
    <property type="entry name" value="Tetracyclin repressor-like, C-terminal domain"/>
    <property type="match status" value="1"/>
</dbReference>
<dbReference type="SUPFAM" id="SSF46689">
    <property type="entry name" value="Homeodomain-like"/>
    <property type="match status" value="1"/>
</dbReference>
<accession>A0A1I4TN28</accession>
<dbReference type="PROSITE" id="PS50977">
    <property type="entry name" value="HTH_TETR_2"/>
    <property type="match status" value="1"/>
</dbReference>
<evidence type="ECO:0000256" key="2">
    <source>
        <dbReference type="ARBA" id="ARBA00023125"/>
    </source>
</evidence>